<organism evidence="2">
    <name type="scientific">Oryza punctata</name>
    <name type="common">Red rice</name>
    <dbReference type="NCBI Taxonomy" id="4537"/>
    <lineage>
        <taxon>Eukaryota</taxon>
        <taxon>Viridiplantae</taxon>
        <taxon>Streptophyta</taxon>
        <taxon>Embryophyta</taxon>
        <taxon>Tracheophyta</taxon>
        <taxon>Spermatophyta</taxon>
        <taxon>Magnoliopsida</taxon>
        <taxon>Liliopsida</taxon>
        <taxon>Poales</taxon>
        <taxon>Poaceae</taxon>
        <taxon>BOP clade</taxon>
        <taxon>Oryzoideae</taxon>
        <taxon>Oryzeae</taxon>
        <taxon>Oryzinae</taxon>
        <taxon>Oryza</taxon>
    </lineage>
</organism>
<dbReference type="AlphaFoldDB" id="A0A0E0KRE8"/>
<dbReference type="Gramene" id="OPUNC04G12710.2">
    <property type="protein sequence ID" value="OPUNC04G12710.2"/>
    <property type="gene ID" value="OPUNC04G12710"/>
</dbReference>
<evidence type="ECO:0000256" key="1">
    <source>
        <dbReference type="SAM" id="MobiDB-lite"/>
    </source>
</evidence>
<dbReference type="Proteomes" id="UP000026962">
    <property type="component" value="Chromosome 4"/>
</dbReference>
<proteinExistence type="predicted"/>
<dbReference type="EnsemblPlants" id="OPUNC04G12710.2">
    <property type="protein sequence ID" value="OPUNC04G12710.2"/>
    <property type="gene ID" value="OPUNC04G12710"/>
</dbReference>
<feature type="region of interest" description="Disordered" evidence="1">
    <location>
        <begin position="78"/>
        <end position="106"/>
    </location>
</feature>
<feature type="compositionally biased region" description="Basic and acidic residues" evidence="1">
    <location>
        <begin position="96"/>
        <end position="106"/>
    </location>
</feature>
<name>A0A0E0KRE8_ORYPU</name>
<dbReference type="HOGENOM" id="CLU_2227555_0_0_1"/>
<evidence type="ECO:0000313" key="3">
    <source>
        <dbReference type="Proteomes" id="UP000026962"/>
    </source>
</evidence>
<keyword evidence="3" id="KW-1185">Reference proteome</keyword>
<reference evidence="2" key="2">
    <citation type="submission" date="2018-05" db="EMBL/GenBank/DDBJ databases">
        <title>OpunRS2 (Oryza punctata Reference Sequence Version 2).</title>
        <authorList>
            <person name="Zhang J."/>
            <person name="Kudrna D."/>
            <person name="Lee S."/>
            <person name="Talag J."/>
            <person name="Welchert J."/>
            <person name="Wing R.A."/>
        </authorList>
    </citation>
    <scope>NUCLEOTIDE SEQUENCE [LARGE SCALE GENOMIC DNA]</scope>
</reference>
<dbReference type="Gramene" id="OPUNC04G12710.3">
    <property type="protein sequence ID" value="OPUNC04G12710.3"/>
    <property type="gene ID" value="OPUNC04G12710"/>
</dbReference>
<evidence type="ECO:0000313" key="2">
    <source>
        <dbReference type="EnsemblPlants" id="OPUNC04G12710.2"/>
    </source>
</evidence>
<accession>A0A0E0KRE8</accession>
<sequence>MHTAVKKDEGYYTLTPHAQQSIQPAIDLFIARLDPPPACAFPYRVVAPALAHAVVALNDGGLEEEGLGLGAAADDVEGKSEEKVEANCNAGDGGSEQERRAKKELI</sequence>
<dbReference type="EnsemblPlants" id="OPUNC04G12710.3">
    <property type="protein sequence ID" value="OPUNC04G12710.3"/>
    <property type="gene ID" value="OPUNC04G12710"/>
</dbReference>
<protein>
    <submittedName>
        <fullName evidence="2">Uncharacterized protein</fullName>
    </submittedName>
</protein>
<reference evidence="2" key="1">
    <citation type="submission" date="2015-04" db="UniProtKB">
        <authorList>
            <consortium name="EnsemblPlants"/>
        </authorList>
    </citation>
    <scope>IDENTIFICATION</scope>
</reference>